<protein>
    <submittedName>
        <fullName evidence="1">Uncharacterized protein</fullName>
    </submittedName>
</protein>
<sequence>MRHLGGKIRVSTDAFRPHRAAAAIQSNVFDAISKRHRGYEASVHRNSLLLIANRKNFLPSELSSTFPLESGPPTNSIEMGRDRIAKYVPGIVPNSVIKKDQSPERELFKLVSEWSSGRHCSVANDGGWVQINLLMGNNEIASLHLHRL</sequence>
<dbReference type="Proteomes" id="UP001054837">
    <property type="component" value="Unassembled WGS sequence"/>
</dbReference>
<dbReference type="EMBL" id="BPLQ01003100">
    <property type="protein sequence ID" value="GIX97963.1"/>
    <property type="molecule type" value="Genomic_DNA"/>
</dbReference>
<keyword evidence="2" id="KW-1185">Reference proteome</keyword>
<name>A0AAV4PLS1_9ARAC</name>
<proteinExistence type="predicted"/>
<accession>A0AAV4PLS1</accession>
<comment type="caution">
    <text evidence="1">The sequence shown here is derived from an EMBL/GenBank/DDBJ whole genome shotgun (WGS) entry which is preliminary data.</text>
</comment>
<organism evidence="1 2">
    <name type="scientific">Caerostris darwini</name>
    <dbReference type="NCBI Taxonomy" id="1538125"/>
    <lineage>
        <taxon>Eukaryota</taxon>
        <taxon>Metazoa</taxon>
        <taxon>Ecdysozoa</taxon>
        <taxon>Arthropoda</taxon>
        <taxon>Chelicerata</taxon>
        <taxon>Arachnida</taxon>
        <taxon>Araneae</taxon>
        <taxon>Araneomorphae</taxon>
        <taxon>Entelegynae</taxon>
        <taxon>Araneoidea</taxon>
        <taxon>Araneidae</taxon>
        <taxon>Caerostris</taxon>
    </lineage>
</organism>
<reference evidence="1 2" key="1">
    <citation type="submission" date="2021-06" db="EMBL/GenBank/DDBJ databases">
        <title>Caerostris darwini draft genome.</title>
        <authorList>
            <person name="Kono N."/>
            <person name="Arakawa K."/>
        </authorList>
    </citation>
    <scope>NUCLEOTIDE SEQUENCE [LARGE SCALE GENOMIC DNA]</scope>
</reference>
<dbReference type="AlphaFoldDB" id="A0AAV4PLS1"/>
<evidence type="ECO:0000313" key="2">
    <source>
        <dbReference type="Proteomes" id="UP001054837"/>
    </source>
</evidence>
<evidence type="ECO:0000313" key="1">
    <source>
        <dbReference type="EMBL" id="GIX97963.1"/>
    </source>
</evidence>
<gene>
    <name evidence="1" type="ORF">CDAR_446551</name>
</gene>